<dbReference type="Proteomes" id="UP000595446">
    <property type="component" value="Chromosome"/>
</dbReference>
<accession>A0A2G8B4P6</accession>
<name>A0A2G8B4P6_9MYCO</name>
<protein>
    <submittedName>
        <fullName evidence="1">Uncharacterized protein</fullName>
    </submittedName>
</protein>
<gene>
    <name evidence="1" type="ORF">MHEC_07570</name>
</gene>
<keyword evidence="2" id="KW-1185">Reference proteome</keyword>
<dbReference type="AlphaFoldDB" id="A0A2G8B4P6"/>
<sequence>MSAFDGGNLRTGIAVTFGQPAVDGVAAGTSSDRLQPNEQMYGGRPARLCEPGHAKTGIQLYVYGSLRHAV</sequence>
<evidence type="ECO:0000313" key="1">
    <source>
        <dbReference type="EMBL" id="BCO34324.1"/>
    </source>
</evidence>
<evidence type="ECO:0000313" key="2">
    <source>
        <dbReference type="Proteomes" id="UP000595446"/>
    </source>
</evidence>
<dbReference type="EMBL" id="AP024237">
    <property type="protein sequence ID" value="BCO34324.1"/>
    <property type="molecule type" value="Genomic_DNA"/>
</dbReference>
<organism evidence="1 2">
    <name type="scientific">Mycobacterium heckeshornense</name>
    <dbReference type="NCBI Taxonomy" id="110505"/>
    <lineage>
        <taxon>Bacteria</taxon>
        <taxon>Bacillati</taxon>
        <taxon>Actinomycetota</taxon>
        <taxon>Actinomycetes</taxon>
        <taxon>Mycobacteriales</taxon>
        <taxon>Mycobacteriaceae</taxon>
        <taxon>Mycobacterium</taxon>
    </lineage>
</organism>
<reference evidence="1 2" key="1">
    <citation type="submission" date="2020-12" db="EMBL/GenBank/DDBJ databases">
        <title>Complete genome sequence of Mycobacterium heckeshornense JCM 15655T, closely related to a pathogenic non-tuberculous mycobacterial species Mycobacterium xenopi.</title>
        <authorList>
            <person name="Yoshida M."/>
            <person name="Fukano H."/>
            <person name="Asakura T."/>
            <person name="Suzuki M."/>
            <person name="Hoshino Y."/>
        </authorList>
    </citation>
    <scope>NUCLEOTIDE SEQUENCE [LARGE SCALE GENOMIC DNA]</scope>
    <source>
        <strain evidence="1 2">JCM 15655</strain>
    </source>
</reference>
<proteinExistence type="predicted"/>